<feature type="signal peptide" evidence="1">
    <location>
        <begin position="1"/>
        <end position="24"/>
    </location>
</feature>
<gene>
    <name evidence="3" type="ORF">QBC46DRAFT_114677</name>
</gene>
<evidence type="ECO:0000313" key="4">
    <source>
        <dbReference type="Proteomes" id="UP001303473"/>
    </source>
</evidence>
<keyword evidence="1" id="KW-0732">Signal</keyword>
<proteinExistence type="predicted"/>
<evidence type="ECO:0000313" key="3">
    <source>
        <dbReference type="EMBL" id="KAK3945271.1"/>
    </source>
</evidence>
<accession>A0AAN6NGD6</accession>
<dbReference type="SUPFAM" id="SSF51322">
    <property type="entry name" value="Cyanovirin-N"/>
    <property type="match status" value="1"/>
</dbReference>
<feature type="chain" id="PRO_5042950874" description="Cyanovirin-N domain-containing protein" evidence="1">
    <location>
        <begin position="25"/>
        <end position="152"/>
    </location>
</feature>
<evidence type="ECO:0000256" key="1">
    <source>
        <dbReference type="SAM" id="SignalP"/>
    </source>
</evidence>
<protein>
    <recommendedName>
        <fullName evidence="2">Cyanovirin-N domain-containing protein</fullName>
    </recommendedName>
</protein>
<keyword evidence="4" id="KW-1185">Reference proteome</keyword>
<organism evidence="3 4">
    <name type="scientific">Diplogelasinospora grovesii</name>
    <dbReference type="NCBI Taxonomy" id="303347"/>
    <lineage>
        <taxon>Eukaryota</taxon>
        <taxon>Fungi</taxon>
        <taxon>Dikarya</taxon>
        <taxon>Ascomycota</taxon>
        <taxon>Pezizomycotina</taxon>
        <taxon>Sordariomycetes</taxon>
        <taxon>Sordariomycetidae</taxon>
        <taxon>Sordariales</taxon>
        <taxon>Diplogelasinosporaceae</taxon>
        <taxon>Diplogelasinospora</taxon>
    </lineage>
</organism>
<dbReference type="Pfam" id="PF08881">
    <property type="entry name" value="CVNH"/>
    <property type="match status" value="1"/>
</dbReference>
<dbReference type="Proteomes" id="UP001303473">
    <property type="component" value="Unassembled WGS sequence"/>
</dbReference>
<comment type="caution">
    <text evidence="3">The sequence shown here is derived from an EMBL/GenBank/DDBJ whole genome shotgun (WGS) entry which is preliminary data.</text>
</comment>
<dbReference type="Gene3D" id="2.30.60.10">
    <property type="entry name" value="Cyanovirin-N"/>
    <property type="match status" value="1"/>
</dbReference>
<evidence type="ECO:0000259" key="2">
    <source>
        <dbReference type="Pfam" id="PF08881"/>
    </source>
</evidence>
<dbReference type="EMBL" id="MU853755">
    <property type="protein sequence ID" value="KAK3945271.1"/>
    <property type="molecule type" value="Genomic_DNA"/>
</dbReference>
<reference evidence="4" key="1">
    <citation type="journal article" date="2023" name="Mol. Phylogenet. Evol.">
        <title>Genome-scale phylogeny and comparative genomics of the fungal order Sordariales.</title>
        <authorList>
            <person name="Hensen N."/>
            <person name="Bonometti L."/>
            <person name="Westerberg I."/>
            <person name="Brannstrom I.O."/>
            <person name="Guillou S."/>
            <person name="Cros-Aarteil S."/>
            <person name="Calhoun S."/>
            <person name="Haridas S."/>
            <person name="Kuo A."/>
            <person name="Mondo S."/>
            <person name="Pangilinan J."/>
            <person name="Riley R."/>
            <person name="LaButti K."/>
            <person name="Andreopoulos B."/>
            <person name="Lipzen A."/>
            <person name="Chen C."/>
            <person name="Yan M."/>
            <person name="Daum C."/>
            <person name="Ng V."/>
            <person name="Clum A."/>
            <person name="Steindorff A."/>
            <person name="Ohm R.A."/>
            <person name="Martin F."/>
            <person name="Silar P."/>
            <person name="Natvig D.O."/>
            <person name="Lalanne C."/>
            <person name="Gautier V."/>
            <person name="Ament-Velasquez S.L."/>
            <person name="Kruys A."/>
            <person name="Hutchinson M.I."/>
            <person name="Powell A.J."/>
            <person name="Barry K."/>
            <person name="Miller A.N."/>
            <person name="Grigoriev I.V."/>
            <person name="Debuchy R."/>
            <person name="Gladieux P."/>
            <person name="Hiltunen Thoren M."/>
            <person name="Johannesson H."/>
        </authorList>
    </citation>
    <scope>NUCLEOTIDE SEQUENCE [LARGE SCALE GENOMIC DNA]</scope>
    <source>
        <strain evidence="4">CBS 340.73</strain>
    </source>
</reference>
<feature type="domain" description="Cyanovirin-N" evidence="2">
    <location>
        <begin position="42"/>
        <end position="132"/>
    </location>
</feature>
<dbReference type="AlphaFoldDB" id="A0AAN6NGD6"/>
<name>A0AAN6NGD6_9PEZI</name>
<dbReference type="InterPro" id="IPR036673">
    <property type="entry name" value="Cyanovirin-N_sf"/>
</dbReference>
<dbReference type="InterPro" id="IPR011058">
    <property type="entry name" value="Cyanovirin-N"/>
</dbReference>
<sequence length="152" mass="16153">MTIGNVLLLATAAILGLLAIGGNSVKNGGLVNSCAYAGANLTGNHWLGIYCLNNDTAIWGYNYTWINLDNCLANNGGQLISYENGSYSGTCSGCAISHDNTTLHLSCLCWDTNNRQQNSSIDLNTTIYDTNGAAGCFSHMGNLTWEDFPAES</sequence>